<proteinExistence type="predicted"/>
<evidence type="ECO:0000313" key="4">
    <source>
        <dbReference type="Proteomes" id="UP000583915"/>
    </source>
</evidence>
<comment type="caution">
    <text evidence="3">The sequence shown here is derived from an EMBL/GenBank/DDBJ whole genome shotgun (WGS) entry which is preliminary data.</text>
</comment>
<sequence length="319" mass="35534">LGSSRRRQLQESAGEDPVPTPGPAEEPPGAAEIVQRVQLLLSDGATERAGVVTRSDVQKLQEEGLPCSREELELVFDGLNAAGTGRLGTEEFTAGLQQFLSSQKAAREHRRRKTASRRVRLVLPGPAPGGADSEERGHFAAFMEQLGTGNPLEEQEIWQLWVKLRQDEPQLLDNLEGFLAKMRHRIQEARSQKETLELTLNKRVAEHDKDVQQLCEALEQQMQREQLRLQQQVGPWPLGPLAAPAGGTEPPGPMGGRVPDVLGATPQLERRCRSLHSSQQATSRENRQLEESNRALEQRLQHLQQQLQQTQGHLRAMKA</sequence>
<evidence type="ECO:0000313" key="3">
    <source>
        <dbReference type="EMBL" id="NXO77763.1"/>
    </source>
</evidence>
<dbReference type="AlphaFoldDB" id="A0A7L1UYQ1"/>
<feature type="coiled-coil region" evidence="1">
    <location>
        <begin position="172"/>
        <end position="228"/>
    </location>
</feature>
<feature type="non-terminal residue" evidence="3">
    <location>
        <position position="1"/>
    </location>
</feature>
<evidence type="ECO:0000256" key="1">
    <source>
        <dbReference type="SAM" id="Coils"/>
    </source>
</evidence>
<feature type="region of interest" description="Disordered" evidence="2">
    <location>
        <begin position="236"/>
        <end position="296"/>
    </location>
</feature>
<gene>
    <name evidence="3" type="primary">Rab44_0</name>
    <name evidence="3" type="ORF">SITEUR_R04370</name>
</gene>
<dbReference type="Proteomes" id="UP000583915">
    <property type="component" value="Unassembled WGS sequence"/>
</dbReference>
<feature type="compositionally biased region" description="Low complexity" evidence="2">
    <location>
        <begin position="236"/>
        <end position="248"/>
    </location>
</feature>
<protein>
    <submittedName>
        <fullName evidence="3">RAB44 protein</fullName>
    </submittedName>
</protein>
<dbReference type="EMBL" id="VXBS01002677">
    <property type="protein sequence ID" value="NXO77763.1"/>
    <property type="molecule type" value="Genomic_DNA"/>
</dbReference>
<feature type="compositionally biased region" description="Basic and acidic residues" evidence="2">
    <location>
        <begin position="284"/>
        <end position="296"/>
    </location>
</feature>
<organism evidence="3 4">
    <name type="scientific">Sitta europaea</name>
    <name type="common">Eurasian nuthatch</name>
    <dbReference type="NCBI Taxonomy" id="50251"/>
    <lineage>
        <taxon>Eukaryota</taxon>
        <taxon>Metazoa</taxon>
        <taxon>Chordata</taxon>
        <taxon>Craniata</taxon>
        <taxon>Vertebrata</taxon>
        <taxon>Euteleostomi</taxon>
        <taxon>Archelosauria</taxon>
        <taxon>Archosauria</taxon>
        <taxon>Dinosauria</taxon>
        <taxon>Saurischia</taxon>
        <taxon>Theropoda</taxon>
        <taxon>Coelurosauria</taxon>
        <taxon>Aves</taxon>
        <taxon>Neognathae</taxon>
        <taxon>Neoaves</taxon>
        <taxon>Telluraves</taxon>
        <taxon>Australaves</taxon>
        <taxon>Passeriformes</taxon>
        <taxon>Sittidae</taxon>
        <taxon>Sitta</taxon>
    </lineage>
</organism>
<accession>A0A7L1UYQ1</accession>
<reference evidence="3 4" key="1">
    <citation type="submission" date="2019-09" db="EMBL/GenBank/DDBJ databases">
        <title>Bird 10,000 Genomes (B10K) Project - Family phase.</title>
        <authorList>
            <person name="Zhang G."/>
        </authorList>
    </citation>
    <scope>NUCLEOTIDE SEQUENCE [LARGE SCALE GENOMIC DNA]</scope>
    <source>
        <strain evidence="3">B10K-DU-002-25</strain>
        <tissue evidence="3">Muscle</tissue>
    </source>
</reference>
<feature type="region of interest" description="Disordered" evidence="2">
    <location>
        <begin position="1"/>
        <end position="29"/>
    </location>
</feature>
<name>A0A7L1UYQ1_SITEU</name>
<keyword evidence="4" id="KW-1185">Reference proteome</keyword>
<keyword evidence="1" id="KW-0175">Coiled coil</keyword>
<evidence type="ECO:0000256" key="2">
    <source>
        <dbReference type="SAM" id="MobiDB-lite"/>
    </source>
</evidence>
<feature type="non-terminal residue" evidence="3">
    <location>
        <position position="319"/>
    </location>
</feature>